<accession>A0A4V6JH02</accession>
<gene>
    <name evidence="2" type="ORF">NCTC12971_02485</name>
</gene>
<reference evidence="2 3" key="1">
    <citation type="submission" date="2019-05" db="EMBL/GenBank/DDBJ databases">
        <authorList>
            <consortium name="Pathogen Informatics"/>
        </authorList>
    </citation>
    <scope>NUCLEOTIDE SEQUENCE [LARGE SCALE GENOMIC DNA]</scope>
    <source>
        <strain evidence="2 3">NCTC12971</strain>
    </source>
</reference>
<name>A0A4V6JH02_SERRU</name>
<dbReference type="AlphaFoldDB" id="A0A4V6JH02"/>
<dbReference type="Pfam" id="PF23793">
    <property type="entry name" value="LysC"/>
    <property type="match status" value="1"/>
</dbReference>
<evidence type="ECO:0000256" key="1">
    <source>
        <dbReference type="SAM" id="SignalP"/>
    </source>
</evidence>
<dbReference type="Proteomes" id="UP000307968">
    <property type="component" value="Chromosome"/>
</dbReference>
<proteinExistence type="predicted"/>
<evidence type="ECO:0000313" key="3">
    <source>
        <dbReference type="Proteomes" id="UP000307968"/>
    </source>
</evidence>
<protein>
    <submittedName>
        <fullName evidence="2">Uncharacterized protein</fullName>
    </submittedName>
</protein>
<feature type="signal peptide" evidence="1">
    <location>
        <begin position="1"/>
        <end position="22"/>
    </location>
</feature>
<keyword evidence="1" id="KW-0732">Signal</keyword>
<evidence type="ECO:0000313" key="2">
    <source>
        <dbReference type="EMBL" id="VTP62143.1"/>
    </source>
</evidence>
<organism evidence="2 3">
    <name type="scientific">Serratia rubidaea</name>
    <name type="common">Serratia marinorubra</name>
    <dbReference type="NCBI Taxonomy" id="61652"/>
    <lineage>
        <taxon>Bacteria</taxon>
        <taxon>Pseudomonadati</taxon>
        <taxon>Pseudomonadota</taxon>
        <taxon>Gammaproteobacteria</taxon>
        <taxon>Enterobacterales</taxon>
        <taxon>Yersiniaceae</taxon>
        <taxon>Serratia</taxon>
    </lineage>
</organism>
<sequence>MRLKMTTALSVMLLALSLTSCAERVPDPPDPIVRLPPESVFKPCEQPQLAGSTWGDIGAYTLALKMALSICTGQVVTLKEWRETVGRR</sequence>
<dbReference type="PROSITE" id="PS51257">
    <property type="entry name" value="PROKAR_LIPOPROTEIN"/>
    <property type="match status" value="1"/>
</dbReference>
<feature type="chain" id="PRO_5020227445" evidence="1">
    <location>
        <begin position="23"/>
        <end position="88"/>
    </location>
</feature>
<dbReference type="InterPro" id="IPR058979">
    <property type="entry name" value="LysC-like"/>
</dbReference>
<dbReference type="EMBL" id="LR590463">
    <property type="protein sequence ID" value="VTP62143.1"/>
    <property type="molecule type" value="Genomic_DNA"/>
</dbReference>